<name>A0A2T7WLW4_MICTE</name>
<dbReference type="SMART" id="SM00507">
    <property type="entry name" value="HNHc"/>
    <property type="match status" value="1"/>
</dbReference>
<evidence type="ECO:0000259" key="1">
    <source>
        <dbReference type="SMART" id="SM00507"/>
    </source>
</evidence>
<dbReference type="Proteomes" id="UP000244649">
    <property type="component" value="Unassembled WGS sequence"/>
</dbReference>
<keyword evidence="2" id="KW-0540">Nuclease</keyword>
<dbReference type="EMBL" id="QDFT01000016">
    <property type="protein sequence ID" value="PVE73678.1"/>
    <property type="molecule type" value="Genomic_DNA"/>
</dbReference>
<dbReference type="CDD" id="cd00085">
    <property type="entry name" value="HNHc"/>
    <property type="match status" value="1"/>
</dbReference>
<organism evidence="2 3">
    <name type="scientific">Microbacterium testaceum</name>
    <name type="common">Aureobacterium testaceum</name>
    <name type="synonym">Brevibacterium testaceum</name>
    <dbReference type="NCBI Taxonomy" id="2033"/>
    <lineage>
        <taxon>Bacteria</taxon>
        <taxon>Bacillati</taxon>
        <taxon>Actinomycetota</taxon>
        <taxon>Actinomycetes</taxon>
        <taxon>Micrococcales</taxon>
        <taxon>Microbacteriaceae</taxon>
        <taxon>Microbacterium</taxon>
    </lineage>
</organism>
<comment type="caution">
    <text evidence="2">The sequence shown here is derived from an EMBL/GenBank/DDBJ whole genome shotgun (WGS) entry which is preliminary data.</text>
</comment>
<protein>
    <submittedName>
        <fullName evidence="2">HNH endonuclease</fullName>
    </submittedName>
</protein>
<gene>
    <name evidence="2" type="ORF">DC432_08375</name>
</gene>
<dbReference type="Gene3D" id="1.10.30.50">
    <property type="match status" value="1"/>
</dbReference>
<proteinExistence type="predicted"/>
<dbReference type="Pfam" id="PF02720">
    <property type="entry name" value="DUF222"/>
    <property type="match status" value="1"/>
</dbReference>
<dbReference type="GO" id="GO:0004519">
    <property type="term" value="F:endonuclease activity"/>
    <property type="evidence" value="ECO:0007669"/>
    <property type="project" value="UniProtKB-KW"/>
</dbReference>
<dbReference type="RefSeq" id="WP_116537464.1">
    <property type="nucleotide sequence ID" value="NZ_QDFT01000016.1"/>
</dbReference>
<dbReference type="AlphaFoldDB" id="A0A2T7WLW4"/>
<keyword evidence="2" id="KW-0378">Hydrolase</keyword>
<reference evidence="2 3" key="1">
    <citation type="submission" date="2018-04" db="EMBL/GenBank/DDBJ databases">
        <authorList>
            <person name="Go L.Y."/>
            <person name="Mitchell J.A."/>
        </authorList>
    </citation>
    <scope>NUCLEOTIDE SEQUENCE [LARGE SCALE GENOMIC DNA]</scope>
    <source>
        <strain evidence="2 3">TPD7010</strain>
    </source>
</reference>
<dbReference type="InterPro" id="IPR003615">
    <property type="entry name" value="HNH_nuc"/>
</dbReference>
<accession>A0A2T7WLW4</accession>
<dbReference type="InterPro" id="IPR003870">
    <property type="entry name" value="DUF222"/>
</dbReference>
<evidence type="ECO:0000313" key="3">
    <source>
        <dbReference type="Proteomes" id="UP000244649"/>
    </source>
</evidence>
<evidence type="ECO:0000313" key="2">
    <source>
        <dbReference type="EMBL" id="PVE73678.1"/>
    </source>
</evidence>
<keyword evidence="2" id="KW-0255">Endonuclease</keyword>
<feature type="domain" description="HNH nuclease" evidence="1">
    <location>
        <begin position="365"/>
        <end position="417"/>
    </location>
</feature>
<sequence>MSPETPPPAAPDGSRTRQALIADALAADAAFAAAEVWRTRAYAALGQYGLDAAAGDRPTKRASDMALREIASELAAAQRLSDRTVQAHIGRAMQIVDDLPVTLAAWGTGTLTRAHVRAIADVVSTLPEERSAEFDAIAASLGPQLSPGRLRARLAAVAEKLQPTTLSERHRRGRETRCVRIVTGVDGMSDLIATLPTVLAVGIYDRLTQQSRALIDAREQGADAVSCGSGGGSGGGVGAVGVDGAESTAEGISGDDERTTDQIRADILADLLLTTAPSLDPTHADGEAGGLGAIRARVQVVVPALSVLRPEDENLDPAELVGHGPIDIDTARRLAEATVVPWDRVLTHPVTGEVLSTDTYHRTAAIDRHLRARDRRCRWPGCAVPAIRCEVDHTREWARGGRTEVANLGHLCQRHHSQKQFTRWSVRQRAGGVLEWTSPSGRMYADEPLPYSPAVRFLPDESPPPDSEPIPF</sequence>